<dbReference type="Proteomes" id="UP001066276">
    <property type="component" value="Chromosome 5"/>
</dbReference>
<feature type="region of interest" description="Disordered" evidence="1">
    <location>
        <begin position="67"/>
        <end position="89"/>
    </location>
</feature>
<evidence type="ECO:0000313" key="3">
    <source>
        <dbReference type="Proteomes" id="UP001066276"/>
    </source>
</evidence>
<accession>A0AAV7RFG3</accession>
<gene>
    <name evidence="2" type="ORF">NDU88_004346</name>
</gene>
<dbReference type="AlphaFoldDB" id="A0AAV7RFG3"/>
<sequence>MGKIWAAKSKTQGSMAYEGTEEVLVTEEARASLATLKATILATTQDTKVTLAAQNAAVVNVGHAARGSQEAGDMSERDKSAVMCSSADC</sequence>
<reference evidence="2" key="1">
    <citation type="journal article" date="2022" name="bioRxiv">
        <title>Sequencing and chromosome-scale assembly of the giantPleurodeles waltlgenome.</title>
        <authorList>
            <person name="Brown T."/>
            <person name="Elewa A."/>
            <person name="Iarovenko S."/>
            <person name="Subramanian E."/>
            <person name="Araus A.J."/>
            <person name="Petzold A."/>
            <person name="Susuki M."/>
            <person name="Suzuki K.-i.T."/>
            <person name="Hayashi T."/>
            <person name="Toyoda A."/>
            <person name="Oliveira C."/>
            <person name="Osipova E."/>
            <person name="Leigh N.D."/>
            <person name="Simon A."/>
            <person name="Yun M.H."/>
        </authorList>
    </citation>
    <scope>NUCLEOTIDE SEQUENCE</scope>
    <source>
        <strain evidence="2">20211129_DDA</strain>
        <tissue evidence="2">Liver</tissue>
    </source>
</reference>
<organism evidence="2 3">
    <name type="scientific">Pleurodeles waltl</name>
    <name type="common">Iberian ribbed newt</name>
    <dbReference type="NCBI Taxonomy" id="8319"/>
    <lineage>
        <taxon>Eukaryota</taxon>
        <taxon>Metazoa</taxon>
        <taxon>Chordata</taxon>
        <taxon>Craniata</taxon>
        <taxon>Vertebrata</taxon>
        <taxon>Euteleostomi</taxon>
        <taxon>Amphibia</taxon>
        <taxon>Batrachia</taxon>
        <taxon>Caudata</taxon>
        <taxon>Salamandroidea</taxon>
        <taxon>Salamandridae</taxon>
        <taxon>Pleurodelinae</taxon>
        <taxon>Pleurodeles</taxon>
    </lineage>
</organism>
<proteinExistence type="predicted"/>
<name>A0AAV7RFG3_PLEWA</name>
<evidence type="ECO:0000256" key="1">
    <source>
        <dbReference type="SAM" id="MobiDB-lite"/>
    </source>
</evidence>
<dbReference type="EMBL" id="JANPWB010000009">
    <property type="protein sequence ID" value="KAJ1151566.1"/>
    <property type="molecule type" value="Genomic_DNA"/>
</dbReference>
<keyword evidence="3" id="KW-1185">Reference proteome</keyword>
<evidence type="ECO:0000313" key="2">
    <source>
        <dbReference type="EMBL" id="KAJ1151566.1"/>
    </source>
</evidence>
<comment type="caution">
    <text evidence="2">The sequence shown here is derived from an EMBL/GenBank/DDBJ whole genome shotgun (WGS) entry which is preliminary data.</text>
</comment>
<protein>
    <submittedName>
        <fullName evidence="2">Uncharacterized protein</fullName>
    </submittedName>
</protein>